<evidence type="ECO:0000313" key="20">
    <source>
        <dbReference type="EMBL" id="AWK88234.1"/>
    </source>
</evidence>
<dbReference type="PROSITE" id="PS00152">
    <property type="entry name" value="ATPASE_ALPHA_BETA"/>
    <property type="match status" value="1"/>
</dbReference>
<evidence type="ECO:0000256" key="1">
    <source>
        <dbReference type="ARBA" id="ARBA00003290"/>
    </source>
</evidence>
<dbReference type="EC" id="7.1.2.2" evidence="4"/>
<dbReference type="Pfam" id="PF00006">
    <property type="entry name" value="ATP-synt_ab"/>
    <property type="match status" value="1"/>
</dbReference>
<feature type="domain" description="AAA+ ATPase" evidence="19">
    <location>
        <begin position="159"/>
        <end position="344"/>
    </location>
</feature>
<keyword evidence="10" id="KW-1005">Bacterial flagellum biogenesis</keyword>
<evidence type="ECO:0000256" key="18">
    <source>
        <dbReference type="SAM" id="MobiDB-lite"/>
    </source>
</evidence>
<dbReference type="GO" id="GO:0016887">
    <property type="term" value="F:ATP hydrolysis activity"/>
    <property type="evidence" value="ECO:0007669"/>
    <property type="project" value="InterPro"/>
</dbReference>
<accession>A0A2S2CUN7</accession>
<dbReference type="SUPFAM" id="SSF52540">
    <property type="entry name" value="P-loop containing nucleoside triphosphate hydrolases"/>
    <property type="match status" value="1"/>
</dbReference>
<dbReference type="InterPro" id="IPR005714">
    <property type="entry name" value="ATPase_T3SS_FliI/YscN"/>
</dbReference>
<keyword evidence="15" id="KW-1006">Bacterial flagellum protein export</keyword>
<dbReference type="OrthoDB" id="9801639at2"/>
<dbReference type="SMART" id="SM00382">
    <property type="entry name" value="AAA"/>
    <property type="match status" value="1"/>
</dbReference>
<keyword evidence="20" id="KW-0969">Cilium</keyword>
<name>A0A2S2CUN7_9PROT</name>
<dbReference type="KEGG" id="azz:DEW08_19210"/>
<evidence type="ECO:0000256" key="5">
    <source>
        <dbReference type="ARBA" id="ARBA00020580"/>
    </source>
</evidence>
<evidence type="ECO:0000256" key="13">
    <source>
        <dbReference type="ARBA" id="ARBA00022967"/>
    </source>
</evidence>
<dbReference type="GO" id="GO:0030257">
    <property type="term" value="C:type III protein secretion system complex"/>
    <property type="evidence" value="ECO:0007669"/>
    <property type="project" value="InterPro"/>
</dbReference>
<dbReference type="NCBIfam" id="TIGR01026">
    <property type="entry name" value="fliI_yscN"/>
    <property type="match status" value="1"/>
</dbReference>
<evidence type="ECO:0000256" key="3">
    <source>
        <dbReference type="ARBA" id="ARBA00008936"/>
    </source>
</evidence>
<keyword evidence="6" id="KW-0813">Transport</keyword>
<dbReference type="GO" id="GO:0044781">
    <property type="term" value="P:bacterial-type flagellum organization"/>
    <property type="evidence" value="ECO:0007669"/>
    <property type="project" value="UniProtKB-KW"/>
</dbReference>
<dbReference type="PANTHER" id="PTHR15184">
    <property type="entry name" value="ATP SYNTHASE"/>
    <property type="match status" value="1"/>
</dbReference>
<evidence type="ECO:0000256" key="16">
    <source>
        <dbReference type="ARBA" id="ARBA00023310"/>
    </source>
</evidence>
<dbReference type="FunFam" id="3.40.50.12240:FF:000002">
    <property type="entry name" value="Flagellum-specific ATP synthase FliI"/>
    <property type="match status" value="1"/>
</dbReference>
<dbReference type="GO" id="GO:0008564">
    <property type="term" value="F:protein-exporting ATPase activity"/>
    <property type="evidence" value="ECO:0007669"/>
    <property type="project" value="UniProtKB-EC"/>
</dbReference>
<dbReference type="Pfam" id="PF18269">
    <property type="entry name" value="T3SS_ATPase_C"/>
    <property type="match status" value="1"/>
</dbReference>
<evidence type="ECO:0000256" key="2">
    <source>
        <dbReference type="ARBA" id="ARBA00004496"/>
    </source>
</evidence>
<dbReference type="InterPro" id="IPR022426">
    <property type="entry name" value="FliI_clade3"/>
</dbReference>
<dbReference type="NCBIfam" id="TIGR03498">
    <property type="entry name" value="FliI_clade3"/>
    <property type="match status" value="1"/>
</dbReference>
<dbReference type="PANTHER" id="PTHR15184:SF9">
    <property type="entry name" value="SPI-1 TYPE 3 SECRETION SYSTEM ATPASE"/>
    <property type="match status" value="1"/>
</dbReference>
<evidence type="ECO:0000256" key="9">
    <source>
        <dbReference type="ARBA" id="ARBA00022781"/>
    </source>
</evidence>
<dbReference type="RefSeq" id="WP_109330298.1">
    <property type="nucleotide sequence ID" value="NZ_CP029354.1"/>
</dbReference>
<evidence type="ECO:0000256" key="14">
    <source>
        <dbReference type="ARBA" id="ARBA00023065"/>
    </source>
</evidence>
<evidence type="ECO:0000256" key="17">
    <source>
        <dbReference type="ARBA" id="ARBA00034006"/>
    </source>
</evidence>
<dbReference type="AlphaFoldDB" id="A0A2S2CUN7"/>
<comment type="catalytic activity">
    <reaction evidence="17">
        <text>ATP + H2O + cellular proteinSide 1 = ADP + phosphate + cellular proteinSide 2.</text>
        <dbReference type="EC" id="7.4.2.8"/>
    </reaction>
</comment>
<keyword evidence="13" id="KW-1278">Translocase</keyword>
<evidence type="ECO:0000256" key="10">
    <source>
        <dbReference type="ARBA" id="ARBA00022795"/>
    </source>
</evidence>
<keyword evidence="20" id="KW-0282">Flagellum</keyword>
<evidence type="ECO:0000256" key="15">
    <source>
        <dbReference type="ARBA" id="ARBA00023225"/>
    </source>
</evidence>
<organism evidence="20 21">
    <name type="scientific">Azospirillum thermophilum</name>
    <dbReference type="NCBI Taxonomy" id="2202148"/>
    <lineage>
        <taxon>Bacteria</taxon>
        <taxon>Pseudomonadati</taxon>
        <taxon>Pseudomonadota</taxon>
        <taxon>Alphaproteobacteria</taxon>
        <taxon>Rhodospirillales</taxon>
        <taxon>Azospirillaceae</taxon>
        <taxon>Azospirillum</taxon>
    </lineage>
</organism>
<dbReference type="GO" id="GO:0030254">
    <property type="term" value="P:protein secretion by the type III secretion system"/>
    <property type="evidence" value="ECO:0007669"/>
    <property type="project" value="InterPro"/>
</dbReference>
<keyword evidence="8" id="KW-0547">Nucleotide-binding</keyword>
<keyword evidence="12" id="KW-0653">Protein transport</keyword>
<dbReference type="GO" id="GO:0005737">
    <property type="term" value="C:cytoplasm"/>
    <property type="evidence" value="ECO:0007669"/>
    <property type="project" value="UniProtKB-SubCell"/>
</dbReference>
<feature type="region of interest" description="Disordered" evidence="18">
    <location>
        <begin position="112"/>
        <end position="131"/>
    </location>
</feature>
<evidence type="ECO:0000256" key="11">
    <source>
        <dbReference type="ARBA" id="ARBA00022840"/>
    </source>
</evidence>
<keyword evidence="11" id="KW-0067">ATP-binding</keyword>
<keyword evidence="20" id="KW-0966">Cell projection</keyword>
<evidence type="ECO:0000256" key="8">
    <source>
        <dbReference type="ARBA" id="ARBA00022741"/>
    </source>
</evidence>
<dbReference type="InterPro" id="IPR020003">
    <property type="entry name" value="ATPase_a/bsu_AS"/>
</dbReference>
<dbReference type="GO" id="GO:0009288">
    <property type="term" value="C:bacterial-type flagellum"/>
    <property type="evidence" value="ECO:0007669"/>
    <property type="project" value="InterPro"/>
</dbReference>
<proteinExistence type="inferred from homology"/>
<sequence>MRVLSNLLAEIERMPTRSLRGTIRTAVGMTLEVDGLQRALAVGDKCYAETTRGGRLLCETIGFRNGRSLLMAFDNLEGVAEGCAAVTDDTAFTLRPGRGWLGRVVNALGQPVDGKGPLRNGEHPRPLRAGPPAACARRRVGGKIATGVRAMDAFVPVCRGQRLGVFAGSGVGKSTLLSMLARHANADAIVIGLVGERGREVQEFIQDDLGEDGLARSVVIVATSDEPPLMRRQAAYLCMTVAEELRDQGQHVLCLIDSVTRFAMAQREIGLAAGEPPTTKSYPPSVFAELPRLLERAGPGNADSPGDITGIFTVLVDGDDHDEPIADAVRGILDGHMVLDRKIAETGRYPAVNILRSVSRTMPGCHSAEENRLVTTARRLAVTFENMRELVRLGAYKKGADPEVDAAVLLHPHLEDFLRQGKDDTTAPAESFHLLEQILSSLPADAPA</sequence>
<keyword evidence="9" id="KW-0375">Hydrogen ion transport</keyword>
<comment type="function">
    <text evidence="1">Probable catalytic subunit of a protein translocase for flagellum-specific export, or a proton translocase involved in local circuits at the flagellum.</text>
</comment>
<dbReference type="InterPro" id="IPR050053">
    <property type="entry name" value="ATPase_alpha/beta_chains"/>
</dbReference>
<keyword evidence="14" id="KW-0406">Ion transport</keyword>
<protein>
    <recommendedName>
        <fullName evidence="5">Flagellum-specific ATP synthase</fullName>
        <ecNumber evidence="4">7.1.2.2</ecNumber>
    </recommendedName>
</protein>
<dbReference type="EMBL" id="CP029354">
    <property type="protein sequence ID" value="AWK88234.1"/>
    <property type="molecule type" value="Genomic_DNA"/>
</dbReference>
<evidence type="ECO:0000256" key="4">
    <source>
        <dbReference type="ARBA" id="ARBA00012473"/>
    </source>
</evidence>
<evidence type="ECO:0000256" key="12">
    <source>
        <dbReference type="ARBA" id="ARBA00022927"/>
    </source>
</evidence>
<reference evidence="21" key="1">
    <citation type="submission" date="2018-05" db="EMBL/GenBank/DDBJ databases">
        <title>Azospirillum thermophila sp. nov., a novel isolated from hot spring.</title>
        <authorList>
            <person name="Zhao Z."/>
        </authorList>
    </citation>
    <scope>NUCLEOTIDE SEQUENCE [LARGE SCALE GENOMIC DNA]</scope>
    <source>
        <strain evidence="21">CFH 70021</strain>
    </source>
</reference>
<gene>
    <name evidence="20" type="ORF">DEW08_19210</name>
</gene>
<keyword evidence="21" id="KW-1185">Reference proteome</keyword>
<comment type="similarity">
    <text evidence="3">Belongs to the ATPase alpha/beta chains family.</text>
</comment>
<dbReference type="InterPro" id="IPR027417">
    <property type="entry name" value="P-loop_NTPase"/>
</dbReference>
<dbReference type="InterPro" id="IPR000194">
    <property type="entry name" value="ATPase_F1/V1/A1_a/bsu_nucl-bd"/>
</dbReference>
<evidence type="ECO:0000313" key="21">
    <source>
        <dbReference type="Proteomes" id="UP000245629"/>
    </source>
</evidence>
<evidence type="ECO:0000256" key="6">
    <source>
        <dbReference type="ARBA" id="ARBA00022448"/>
    </source>
</evidence>
<dbReference type="InterPro" id="IPR003593">
    <property type="entry name" value="AAA+_ATPase"/>
</dbReference>
<dbReference type="CDD" id="cd01136">
    <property type="entry name" value="ATPase_flagellum-secretory_path_III"/>
    <property type="match status" value="1"/>
</dbReference>
<dbReference type="Proteomes" id="UP000245629">
    <property type="component" value="Chromosome 3"/>
</dbReference>
<evidence type="ECO:0000256" key="7">
    <source>
        <dbReference type="ARBA" id="ARBA00022490"/>
    </source>
</evidence>
<evidence type="ECO:0000259" key="19">
    <source>
        <dbReference type="SMART" id="SM00382"/>
    </source>
</evidence>
<dbReference type="GO" id="GO:0005524">
    <property type="term" value="F:ATP binding"/>
    <property type="evidence" value="ECO:0007669"/>
    <property type="project" value="UniProtKB-KW"/>
</dbReference>
<keyword evidence="7" id="KW-0963">Cytoplasm</keyword>
<dbReference type="Gene3D" id="3.40.50.12240">
    <property type="match status" value="1"/>
</dbReference>
<dbReference type="InterPro" id="IPR040627">
    <property type="entry name" value="T3SS_ATPase_C"/>
</dbReference>
<comment type="subcellular location">
    <subcellularLocation>
        <location evidence="2">Cytoplasm</location>
    </subcellularLocation>
</comment>
<keyword evidence="16" id="KW-0066">ATP synthesis</keyword>
<dbReference type="GO" id="GO:0046933">
    <property type="term" value="F:proton-transporting ATP synthase activity, rotational mechanism"/>
    <property type="evidence" value="ECO:0007669"/>
    <property type="project" value="TreeGrafter"/>
</dbReference>